<reference evidence="1" key="1">
    <citation type="submission" date="2020-07" db="EMBL/GenBank/DDBJ databases">
        <title>Huge and variable diversity of episymbiotic CPR bacteria and DPANN archaea in groundwater ecosystems.</title>
        <authorList>
            <person name="He C.Y."/>
            <person name="Keren R."/>
            <person name="Whittaker M."/>
            <person name="Farag I.F."/>
            <person name="Doudna J."/>
            <person name="Cate J.H.D."/>
            <person name="Banfield J.F."/>
        </authorList>
    </citation>
    <scope>NUCLEOTIDE SEQUENCE</scope>
    <source>
        <strain evidence="1">NC_groundwater_1818_Pr3_B-0.1um_66_35</strain>
    </source>
</reference>
<protein>
    <submittedName>
        <fullName evidence="1">DUF4160 domain-containing protein</fullName>
    </submittedName>
</protein>
<sequence length="85" mass="9855">MPVVFRRDGLRYYFFSNERLPPEPAHIHVKGGGKDAKIWLVPEIAIADAYGFNRRELSAILSAVAQNRDLILRAWHDHFCHQRSL</sequence>
<dbReference type="Pfam" id="PF13711">
    <property type="entry name" value="DUF4160"/>
    <property type="match status" value="1"/>
</dbReference>
<dbReference type="AlphaFoldDB" id="A0A933W3H7"/>
<evidence type="ECO:0000313" key="2">
    <source>
        <dbReference type="Proteomes" id="UP000782519"/>
    </source>
</evidence>
<evidence type="ECO:0000313" key="1">
    <source>
        <dbReference type="EMBL" id="MBI5132170.1"/>
    </source>
</evidence>
<gene>
    <name evidence="1" type="ORF">HZA66_22230</name>
</gene>
<dbReference type="InterPro" id="IPR025427">
    <property type="entry name" value="DUF4160"/>
</dbReference>
<dbReference type="Proteomes" id="UP000782519">
    <property type="component" value="Unassembled WGS sequence"/>
</dbReference>
<comment type="caution">
    <text evidence="1">The sequence shown here is derived from an EMBL/GenBank/DDBJ whole genome shotgun (WGS) entry which is preliminary data.</text>
</comment>
<accession>A0A933W3H7</accession>
<dbReference type="EMBL" id="JACRJB010000063">
    <property type="protein sequence ID" value="MBI5132170.1"/>
    <property type="molecule type" value="Genomic_DNA"/>
</dbReference>
<organism evidence="1 2">
    <name type="scientific">Rhodopseudomonas palustris</name>
    <dbReference type="NCBI Taxonomy" id="1076"/>
    <lineage>
        <taxon>Bacteria</taxon>
        <taxon>Pseudomonadati</taxon>
        <taxon>Pseudomonadota</taxon>
        <taxon>Alphaproteobacteria</taxon>
        <taxon>Hyphomicrobiales</taxon>
        <taxon>Nitrobacteraceae</taxon>
        <taxon>Rhodopseudomonas</taxon>
    </lineage>
</organism>
<name>A0A933W3H7_RHOPL</name>
<proteinExistence type="predicted"/>